<dbReference type="EMBL" id="LR914869">
    <property type="protein sequence ID" value="CAD7254997.1"/>
    <property type="molecule type" value="Genomic_DNA"/>
</dbReference>
<accession>A0A7R9FTX0</accession>
<feature type="non-terminal residue" evidence="2">
    <location>
        <position position="1"/>
    </location>
</feature>
<evidence type="ECO:0000256" key="1">
    <source>
        <dbReference type="SAM" id="Coils"/>
    </source>
</evidence>
<keyword evidence="1" id="KW-0175">Coiled coil</keyword>
<evidence type="ECO:0000313" key="3">
    <source>
        <dbReference type="Proteomes" id="UP000677054"/>
    </source>
</evidence>
<reference evidence="2" key="1">
    <citation type="submission" date="2020-11" db="EMBL/GenBank/DDBJ databases">
        <authorList>
            <person name="Tran Van P."/>
        </authorList>
    </citation>
    <scope>NUCLEOTIDE SEQUENCE</scope>
</reference>
<dbReference type="AlphaFoldDB" id="A0A7R9FTX0"/>
<sequence length="116" mass="12959">SLCLCHRAKTIKNVVTVNEELTAEEWKRRYERERDKVSRLRAQLDRMQAELSRWRGGETVSADEQVNLKEAFQEANATTPGAAGDIIPGSFPNPATCSTCASSGCFCPVWRRTANI</sequence>
<dbReference type="EMBL" id="CAJPEV010015351">
    <property type="protein sequence ID" value="CAG0907148.1"/>
    <property type="molecule type" value="Genomic_DNA"/>
</dbReference>
<gene>
    <name evidence="2" type="ORF">DSTB1V02_LOCUS14743</name>
</gene>
<proteinExistence type="predicted"/>
<dbReference type="Proteomes" id="UP000677054">
    <property type="component" value="Unassembled WGS sequence"/>
</dbReference>
<organism evidence="2">
    <name type="scientific">Darwinula stevensoni</name>
    <dbReference type="NCBI Taxonomy" id="69355"/>
    <lineage>
        <taxon>Eukaryota</taxon>
        <taxon>Metazoa</taxon>
        <taxon>Ecdysozoa</taxon>
        <taxon>Arthropoda</taxon>
        <taxon>Crustacea</taxon>
        <taxon>Oligostraca</taxon>
        <taxon>Ostracoda</taxon>
        <taxon>Podocopa</taxon>
        <taxon>Podocopida</taxon>
        <taxon>Darwinulocopina</taxon>
        <taxon>Darwinuloidea</taxon>
        <taxon>Darwinulidae</taxon>
        <taxon>Darwinula</taxon>
    </lineage>
</organism>
<keyword evidence="3" id="KW-1185">Reference proteome</keyword>
<feature type="coiled-coil region" evidence="1">
    <location>
        <begin position="23"/>
        <end position="50"/>
    </location>
</feature>
<dbReference type="Gene3D" id="6.10.250.1590">
    <property type="match status" value="1"/>
</dbReference>
<name>A0A7R9FTX0_9CRUS</name>
<protein>
    <submittedName>
        <fullName evidence="2">Uncharacterized protein</fullName>
    </submittedName>
</protein>
<evidence type="ECO:0000313" key="2">
    <source>
        <dbReference type="EMBL" id="CAD7254997.1"/>
    </source>
</evidence>
<dbReference type="OrthoDB" id="6364340at2759"/>